<dbReference type="RefSeq" id="WP_207931510.1">
    <property type="nucleotide sequence ID" value="NZ_CP062222.1"/>
</dbReference>
<protein>
    <submittedName>
        <fullName evidence="2">Uncharacterized protein</fullName>
    </submittedName>
</protein>
<feature type="compositionally biased region" description="Basic and acidic residues" evidence="1">
    <location>
        <begin position="34"/>
        <end position="52"/>
    </location>
</feature>
<evidence type="ECO:0000256" key="1">
    <source>
        <dbReference type="SAM" id="MobiDB-lite"/>
    </source>
</evidence>
<dbReference type="EMBL" id="CP062222">
    <property type="protein sequence ID" value="QTC92230.1"/>
    <property type="molecule type" value="Genomic_DNA"/>
</dbReference>
<evidence type="ECO:0000313" key="3">
    <source>
        <dbReference type="Proteomes" id="UP000663918"/>
    </source>
</evidence>
<proteinExistence type="predicted"/>
<dbReference type="AlphaFoldDB" id="A0A975GZ29"/>
<gene>
    <name evidence="2" type="ORF">IFJ75_04835</name>
</gene>
<evidence type="ECO:0000313" key="2">
    <source>
        <dbReference type="EMBL" id="QTC92230.1"/>
    </source>
</evidence>
<organism evidence="2 3">
    <name type="scientific">Brevundimonas goettingensis</name>
    <dbReference type="NCBI Taxonomy" id="2774190"/>
    <lineage>
        <taxon>Bacteria</taxon>
        <taxon>Pseudomonadati</taxon>
        <taxon>Pseudomonadota</taxon>
        <taxon>Alphaproteobacteria</taxon>
        <taxon>Caulobacterales</taxon>
        <taxon>Caulobacteraceae</taxon>
        <taxon>Brevundimonas</taxon>
    </lineage>
</organism>
<accession>A0A975GZ29</accession>
<feature type="region of interest" description="Disordered" evidence="1">
    <location>
        <begin position="34"/>
        <end position="76"/>
    </location>
</feature>
<name>A0A975GZ29_9CAUL</name>
<sequence>MDRDRKRQILAAENTARLARALAAEGVYVVGDLHPHGLDLRAPDDPAADRKSGPSAAEPEVTTEPVDPTDASPSPE</sequence>
<dbReference type="KEGG" id="bgoe:IFJ75_04835"/>
<reference evidence="2" key="1">
    <citation type="submission" date="2020-09" db="EMBL/GenBank/DDBJ databases">
        <title>Brevundimonas sp. LVF2 isolated from a puddle in Goettingen, Germany.</title>
        <authorList>
            <person name="Friedrich I."/>
            <person name="Klassen A."/>
            <person name="Hannes N."/>
            <person name="Schneider D."/>
            <person name="Hertel R."/>
            <person name="Daniel R."/>
        </authorList>
    </citation>
    <scope>NUCLEOTIDE SEQUENCE</scope>
    <source>
        <strain evidence="2">LVF2</strain>
    </source>
</reference>
<dbReference type="Proteomes" id="UP000663918">
    <property type="component" value="Chromosome"/>
</dbReference>
<keyword evidence="3" id="KW-1185">Reference proteome</keyword>